<dbReference type="InterPro" id="IPR016181">
    <property type="entry name" value="Acyl_CoA_acyltransferase"/>
</dbReference>
<dbReference type="PROSITE" id="PS51186">
    <property type="entry name" value="GNAT"/>
    <property type="match status" value="1"/>
</dbReference>
<evidence type="ECO:0000259" key="1">
    <source>
        <dbReference type="PROSITE" id="PS51186"/>
    </source>
</evidence>
<dbReference type="Pfam" id="PF13302">
    <property type="entry name" value="Acetyltransf_3"/>
    <property type="match status" value="1"/>
</dbReference>
<dbReference type="AlphaFoldDB" id="G5HAT3"/>
<reference evidence="2 3" key="1">
    <citation type="submission" date="2011-08" db="EMBL/GenBank/DDBJ databases">
        <title>The Genome Sequence of Alistipes indistinctus YIT 12060.</title>
        <authorList>
            <consortium name="The Broad Institute Genome Sequencing Platform"/>
            <person name="Earl A."/>
            <person name="Ward D."/>
            <person name="Feldgarden M."/>
            <person name="Gevers D."/>
            <person name="Morotomi M."/>
            <person name="Young S.K."/>
            <person name="Zeng Q."/>
            <person name="Gargeya S."/>
            <person name="Fitzgerald M."/>
            <person name="Haas B."/>
            <person name="Abouelleil A."/>
            <person name="Alvarado L."/>
            <person name="Arachchi H.M."/>
            <person name="Berlin A."/>
            <person name="Brown A."/>
            <person name="Chapman S.B."/>
            <person name="Chen Z."/>
            <person name="Dunbar C."/>
            <person name="Freedman E."/>
            <person name="Gearin G."/>
            <person name="Gellesch M."/>
            <person name="Goldberg J."/>
            <person name="Griggs A."/>
            <person name="Gujja S."/>
            <person name="Heiman D."/>
            <person name="Howarth C."/>
            <person name="Larson L."/>
            <person name="Lui A."/>
            <person name="MacDonald P.J.P."/>
            <person name="Montmayeur A."/>
            <person name="Murphy C."/>
            <person name="Neiman D."/>
            <person name="Pearson M."/>
            <person name="Priest M."/>
            <person name="Roberts A."/>
            <person name="Saif S."/>
            <person name="Shea T."/>
            <person name="Shenoy N."/>
            <person name="Sisk P."/>
            <person name="Stolte C."/>
            <person name="Sykes S."/>
            <person name="Wortman J."/>
            <person name="Nusbaum C."/>
            <person name="Birren B."/>
        </authorList>
    </citation>
    <scope>NUCLEOTIDE SEQUENCE [LARGE SCALE GENOMIC DNA]</scope>
    <source>
        <strain evidence="2 3">YIT 12060</strain>
    </source>
</reference>
<dbReference type="STRING" id="742725.HMPREF9450_01748"/>
<gene>
    <name evidence="2" type="ORF">HMPREF9450_01748</name>
</gene>
<dbReference type="Proteomes" id="UP000006008">
    <property type="component" value="Unassembled WGS sequence"/>
</dbReference>
<comment type="caution">
    <text evidence="2">The sequence shown here is derived from an EMBL/GenBank/DDBJ whole genome shotgun (WGS) entry which is preliminary data.</text>
</comment>
<accession>G5HAT3</accession>
<organism evidence="2 3">
    <name type="scientific">Alistipes indistinctus YIT 12060</name>
    <dbReference type="NCBI Taxonomy" id="742725"/>
    <lineage>
        <taxon>Bacteria</taxon>
        <taxon>Pseudomonadati</taxon>
        <taxon>Bacteroidota</taxon>
        <taxon>Bacteroidia</taxon>
        <taxon>Bacteroidales</taxon>
        <taxon>Rikenellaceae</taxon>
        <taxon>Alistipes</taxon>
    </lineage>
</organism>
<evidence type="ECO:0000313" key="3">
    <source>
        <dbReference type="Proteomes" id="UP000006008"/>
    </source>
</evidence>
<dbReference type="eggNOG" id="COG1670">
    <property type="taxonomic scope" value="Bacteria"/>
</dbReference>
<sequence length="185" mass="21079">MIAVIFTAIILNSGPMEIQRPGYLLREWRATDCTSLARYANNINIWRNVRDRFPHPYTEEDGRFFIGNIVPQSPGYEFAIVIDGEAAGGIGLVRQSDVERLSAEIGYWIGEPHWNRGIAGDAVGSICEYAFRETELIRLFASVFEYNAPSMRVLEKNGFRKVGVQRRAAIKEGRIIDLHLYERVK</sequence>
<dbReference type="PANTHER" id="PTHR43328:SF1">
    <property type="entry name" value="N-ACETYLTRANSFERASE DOMAIN-CONTAINING PROTEIN"/>
    <property type="match status" value="1"/>
</dbReference>
<dbReference type="PATRIC" id="fig|742725.3.peg.1844"/>
<dbReference type="Gene3D" id="3.40.630.30">
    <property type="match status" value="1"/>
</dbReference>
<proteinExistence type="predicted"/>
<dbReference type="GO" id="GO:0016747">
    <property type="term" value="F:acyltransferase activity, transferring groups other than amino-acyl groups"/>
    <property type="evidence" value="ECO:0007669"/>
    <property type="project" value="InterPro"/>
</dbReference>
<evidence type="ECO:0000313" key="2">
    <source>
        <dbReference type="EMBL" id="EHB91699.1"/>
    </source>
</evidence>
<dbReference type="HOGENOM" id="CLU_013985_3_4_10"/>
<name>G5HAT3_9BACT</name>
<dbReference type="PANTHER" id="PTHR43328">
    <property type="entry name" value="ACETYLTRANSFERASE-RELATED"/>
    <property type="match status" value="1"/>
</dbReference>
<dbReference type="SUPFAM" id="SSF55729">
    <property type="entry name" value="Acyl-CoA N-acyltransferases (Nat)"/>
    <property type="match status" value="1"/>
</dbReference>
<keyword evidence="3" id="KW-1185">Reference proteome</keyword>
<dbReference type="InterPro" id="IPR000182">
    <property type="entry name" value="GNAT_dom"/>
</dbReference>
<feature type="domain" description="N-acetyltransferase" evidence="1">
    <location>
        <begin position="23"/>
        <end position="185"/>
    </location>
</feature>
<protein>
    <recommendedName>
        <fullName evidence="1">N-acetyltransferase domain-containing protein</fullName>
    </recommendedName>
</protein>
<dbReference type="EMBL" id="ADLD01000013">
    <property type="protein sequence ID" value="EHB91699.1"/>
    <property type="molecule type" value="Genomic_DNA"/>
</dbReference>